<protein>
    <submittedName>
        <fullName evidence="1">Uncharacterized protein</fullName>
    </submittedName>
</protein>
<reference evidence="2 4" key="2">
    <citation type="submission" date="2018-10" db="EMBL/GenBank/DDBJ databases">
        <title>Complete genome sequence of Pseudomonas pelagia strain Kongs-67.</title>
        <authorList>
            <person name="Sinha R.K."/>
            <person name="Krishnan K."/>
        </authorList>
    </citation>
    <scope>NUCLEOTIDE SEQUENCE [LARGE SCALE GENOMIC DNA]</scope>
    <source>
        <strain evidence="2 4">Kongs-67</strain>
    </source>
</reference>
<dbReference type="AlphaFoldDB" id="A0AA91U686"/>
<dbReference type="RefSeq" id="WP_096344946.1">
    <property type="nucleotide sequence ID" value="NZ_CP033116.1"/>
</dbReference>
<name>A0AA91U686_9GAMM</name>
<organism evidence="1 3">
    <name type="scientific">Halopseudomonas pelagia</name>
    <dbReference type="NCBI Taxonomy" id="553151"/>
    <lineage>
        <taxon>Bacteria</taxon>
        <taxon>Pseudomonadati</taxon>
        <taxon>Pseudomonadota</taxon>
        <taxon>Gammaproteobacteria</taxon>
        <taxon>Pseudomonadales</taxon>
        <taxon>Pseudomonadaceae</taxon>
        <taxon>Halopseudomonas</taxon>
    </lineage>
</organism>
<gene>
    <name evidence="1" type="ORF">CO192_01935</name>
    <name evidence="2" type="ORF">EAO82_08765</name>
</gene>
<dbReference type="EMBL" id="NWMT01000035">
    <property type="protein sequence ID" value="PCD01099.1"/>
    <property type="molecule type" value="Genomic_DNA"/>
</dbReference>
<reference evidence="1 3" key="1">
    <citation type="submission" date="2017-09" db="EMBL/GenBank/DDBJ databases">
        <title>Bacterial and phytoplankton interrelationship in Kongsfjorden, an Arctic fjord.</title>
        <authorList>
            <person name="Sinha R."/>
            <person name="Krishnan K."/>
        </authorList>
    </citation>
    <scope>NUCLEOTIDE SEQUENCE [LARGE SCALE GENOMIC DNA]</scope>
    <source>
        <strain evidence="1 3">58</strain>
    </source>
</reference>
<proteinExistence type="predicted"/>
<evidence type="ECO:0000313" key="4">
    <source>
        <dbReference type="Proteomes" id="UP000344571"/>
    </source>
</evidence>
<dbReference type="EMBL" id="CP033116">
    <property type="protein sequence ID" value="QFY56445.1"/>
    <property type="molecule type" value="Genomic_DNA"/>
</dbReference>
<evidence type="ECO:0000313" key="2">
    <source>
        <dbReference type="EMBL" id="QFY56445.1"/>
    </source>
</evidence>
<sequence length="439" mass="49780">MAVRLEFLTQDADEIELAKRYWAMDEAGTYLEKVTGLVPFRQLTQSSFMSSHVRKYCRAYDENQQCRLCGGPILVTKRHEPRKAFQVSARPCTACAELIKQDELRIKQAEEAELQRVLEKRSHDMACRTISYDALADDVCVLLLAMEALIGPRLAKGTFKKNECDALTPYDTGFFFNRLREEGIILDSPSAARPGAYFLENGQLRVYWDRAEFFLVGDGRLGLGEDVIRWIAEREFNNPEALFDLWLDYAVGDVVRYLLDQCRIYNLVLGSEDIEKIKGTIRQALRVYSTSQLWSLIWKVVKDASSLASHMYFNRIKASATIPNKIRKQLERAGQEDGISRYWSRPEHHLAGSLGTVFSRLFGLDENTNGQQAHERLAQLVHHSSTEADEDLESLVRSFILHAQGSPGAVQMMCQFADLVRSGVQTKPALEEIIGVVGT</sequence>
<keyword evidence="4" id="KW-1185">Reference proteome</keyword>
<dbReference type="Proteomes" id="UP000243750">
    <property type="component" value="Unassembled WGS sequence"/>
</dbReference>
<accession>A0AA91U686</accession>
<evidence type="ECO:0000313" key="1">
    <source>
        <dbReference type="EMBL" id="PCD01099.1"/>
    </source>
</evidence>
<evidence type="ECO:0000313" key="3">
    <source>
        <dbReference type="Proteomes" id="UP000243750"/>
    </source>
</evidence>
<dbReference type="Proteomes" id="UP000344571">
    <property type="component" value="Chromosome"/>
</dbReference>